<feature type="transmembrane region" description="Helical" evidence="5">
    <location>
        <begin position="522"/>
        <end position="546"/>
    </location>
</feature>
<feature type="transmembrane region" description="Helical" evidence="5">
    <location>
        <begin position="664"/>
        <end position="688"/>
    </location>
</feature>
<evidence type="ECO:0000256" key="2">
    <source>
        <dbReference type="ARBA" id="ARBA00022737"/>
    </source>
</evidence>
<keyword evidence="2" id="KW-0677">Repeat</keyword>
<evidence type="ECO:0000256" key="4">
    <source>
        <dbReference type="ARBA" id="ARBA00040390"/>
    </source>
</evidence>
<accession>A0A0F9IYK7</accession>
<feature type="non-terminal residue" evidence="6">
    <location>
        <position position="823"/>
    </location>
</feature>
<dbReference type="InterPro" id="IPR001680">
    <property type="entry name" value="WD40_rpt"/>
</dbReference>
<reference evidence="6" key="1">
    <citation type="journal article" date="2015" name="Nature">
        <title>Complex archaea that bridge the gap between prokaryotes and eukaryotes.</title>
        <authorList>
            <person name="Spang A."/>
            <person name="Saw J.H."/>
            <person name="Jorgensen S.L."/>
            <person name="Zaremba-Niedzwiedzka K."/>
            <person name="Martijn J."/>
            <person name="Lind A.E."/>
            <person name="van Eijk R."/>
            <person name="Schleper C."/>
            <person name="Guy L."/>
            <person name="Ettema T.J."/>
        </authorList>
    </citation>
    <scope>NUCLEOTIDE SEQUENCE</scope>
</reference>
<feature type="non-terminal residue" evidence="6">
    <location>
        <position position="1"/>
    </location>
</feature>
<evidence type="ECO:0000256" key="5">
    <source>
        <dbReference type="SAM" id="Phobius"/>
    </source>
</evidence>
<feature type="transmembrane region" description="Helical" evidence="5">
    <location>
        <begin position="558"/>
        <end position="581"/>
    </location>
</feature>
<proteinExistence type="inferred from homology"/>
<dbReference type="AlphaFoldDB" id="A0A0F9IYK7"/>
<dbReference type="InterPro" id="IPR036322">
    <property type="entry name" value="WD40_repeat_dom_sf"/>
</dbReference>
<dbReference type="Gene3D" id="2.130.10.10">
    <property type="entry name" value="YVTN repeat-like/Quinoprotein amine dehydrogenase"/>
    <property type="match status" value="2"/>
</dbReference>
<evidence type="ECO:0000256" key="3">
    <source>
        <dbReference type="ARBA" id="ARBA00038394"/>
    </source>
</evidence>
<comment type="similarity">
    <text evidence="3">Belongs to the WD repeat STRAP family.</text>
</comment>
<evidence type="ECO:0000313" key="6">
    <source>
        <dbReference type="EMBL" id="KKL92117.1"/>
    </source>
</evidence>
<keyword evidence="5" id="KW-0472">Membrane</keyword>
<dbReference type="PANTHER" id="PTHR19877">
    <property type="entry name" value="EUKARYOTIC TRANSLATION INITIATION FACTOR 3 SUBUNIT I"/>
    <property type="match status" value="1"/>
</dbReference>
<dbReference type="SMART" id="SM00320">
    <property type="entry name" value="WD40"/>
    <property type="match status" value="5"/>
</dbReference>
<keyword evidence="5" id="KW-1133">Transmembrane helix</keyword>
<feature type="transmembrane region" description="Helical" evidence="5">
    <location>
        <begin position="587"/>
        <end position="607"/>
    </location>
</feature>
<evidence type="ECO:0000256" key="1">
    <source>
        <dbReference type="ARBA" id="ARBA00022574"/>
    </source>
</evidence>
<comment type="caution">
    <text evidence="6">The sequence shown here is derived from an EMBL/GenBank/DDBJ whole genome shotgun (WGS) entry which is preliminary data.</text>
</comment>
<sequence length="823" mass="93627">LAMSSDGKYIVTIGGIGKDIYLFNRSSSTPLWIYSANNWIYSLAISSDGNYIIAGGDTEAAENVYFFNTSNSLDPLLWSYKAIGDILGLSISSNNSQIAVVTEYWDIYFFNKSSSTPMQIWSASGDVNTIRFSSNGEYIVAGGRDNNVYLYHWSNPTPVWNYTTEGRVNSVAISSDENYIVAGGESVVLGDIIGKVYFFEKSSSTPLWNYTFKGSVHSVVFSSDGKYFVVGSLGENWNRKIYLFQSLYSQPLAKYSFSDSYGISTSISSDGNYIAVSSDNNIYLFHKSGFDDEYEENDNFFEAPVLSEGNYASLTLNGINKDYFGINVSSNMKIEIEILFDHSFGNLDLYLYDPSQIEINSSSSNTDDEHVSYLSNSSGLFTILVDSASNSSIQPYELRIRLSVIQYRQDVLPNTIISITIISIIIALGIVGSFGLIYGIHKYHWLWNRKMKKEINLEGNELKSRKIELTLATRKTLYAIPIFVFFVAWCVNVGIGIGYITLYRDLNLIDWGLDWVKLTDYYLIYTNTLSSLFFGCYAYSIIAYHLGINNFKRGAKSIYLCFPFWFGISIFLGIIGPSSYYNGWLSVHILFGLWVAFGVIISLPMVFDSPTFDSYRKETIIPRSKSIKFRDSIERNQAFFYSLIALITGTFLSINIIITAKSFTVLAFFSIFWTLFTIFLILLLNFLFSIKNDYHVRIKQKEDELLLNEFQVLLSRSKDLAERGNKNYSKKAYQLALENWVKSINYYEEALKKTDQKEKIKENLIILKESMFNTYKGMANGHNKNALKAYEKSDLQISQKEWRLAISNFEAAVDLNKGEKLHF</sequence>
<name>A0A0F9IYK7_9ZZZZ</name>
<keyword evidence="1" id="KW-0853">WD repeat</keyword>
<keyword evidence="5" id="KW-0812">Transmembrane</keyword>
<gene>
    <name evidence="6" type="ORF">LCGC14_1887900</name>
</gene>
<dbReference type="Gene3D" id="2.60.120.380">
    <property type="match status" value="1"/>
</dbReference>
<dbReference type="SUPFAM" id="SSF50978">
    <property type="entry name" value="WD40 repeat-like"/>
    <property type="match status" value="1"/>
</dbReference>
<organism evidence="6">
    <name type="scientific">marine sediment metagenome</name>
    <dbReference type="NCBI Taxonomy" id="412755"/>
    <lineage>
        <taxon>unclassified sequences</taxon>
        <taxon>metagenomes</taxon>
        <taxon>ecological metagenomes</taxon>
    </lineage>
</organism>
<feature type="transmembrane region" description="Helical" evidence="5">
    <location>
        <begin position="476"/>
        <end position="502"/>
    </location>
</feature>
<dbReference type="EMBL" id="LAZR01019553">
    <property type="protein sequence ID" value="KKL92117.1"/>
    <property type="molecule type" value="Genomic_DNA"/>
</dbReference>
<feature type="transmembrane region" description="Helical" evidence="5">
    <location>
        <begin position="416"/>
        <end position="440"/>
    </location>
</feature>
<protein>
    <recommendedName>
        <fullName evidence="4">Serine-threonine kinase receptor-associated protein</fullName>
    </recommendedName>
</protein>
<dbReference type="InterPro" id="IPR015943">
    <property type="entry name" value="WD40/YVTN_repeat-like_dom_sf"/>
</dbReference>
<feature type="transmembrane region" description="Helical" evidence="5">
    <location>
        <begin position="638"/>
        <end position="658"/>
    </location>
</feature>
<dbReference type="GO" id="GO:0003723">
    <property type="term" value="F:RNA binding"/>
    <property type="evidence" value="ECO:0007669"/>
    <property type="project" value="TreeGrafter"/>
</dbReference>
<dbReference type="Pfam" id="PF00400">
    <property type="entry name" value="WD40"/>
    <property type="match status" value="3"/>
</dbReference>